<dbReference type="PANTHER" id="PTHR30146">
    <property type="entry name" value="LACI-RELATED TRANSCRIPTIONAL REPRESSOR"/>
    <property type="match status" value="1"/>
</dbReference>
<accession>A0A4Y8LYP5</accession>
<keyword evidence="1" id="KW-0805">Transcription regulation</keyword>
<comment type="caution">
    <text evidence="5">The sequence shown here is derived from an EMBL/GenBank/DDBJ whole genome shotgun (WGS) entry which is preliminary data.</text>
</comment>
<evidence type="ECO:0000256" key="2">
    <source>
        <dbReference type="ARBA" id="ARBA00023125"/>
    </source>
</evidence>
<organism evidence="5 6">
    <name type="scientific">Cohnella luojiensis</name>
    <dbReference type="NCBI Taxonomy" id="652876"/>
    <lineage>
        <taxon>Bacteria</taxon>
        <taxon>Bacillati</taxon>
        <taxon>Bacillota</taxon>
        <taxon>Bacilli</taxon>
        <taxon>Bacillales</taxon>
        <taxon>Paenibacillaceae</taxon>
        <taxon>Cohnella</taxon>
    </lineage>
</organism>
<dbReference type="GO" id="GO:0000976">
    <property type="term" value="F:transcription cis-regulatory region binding"/>
    <property type="evidence" value="ECO:0007669"/>
    <property type="project" value="TreeGrafter"/>
</dbReference>
<dbReference type="OrthoDB" id="2026446at2"/>
<evidence type="ECO:0000256" key="1">
    <source>
        <dbReference type="ARBA" id="ARBA00023015"/>
    </source>
</evidence>
<dbReference type="SUPFAM" id="SSF53822">
    <property type="entry name" value="Periplasmic binding protein-like I"/>
    <property type="match status" value="1"/>
</dbReference>
<protein>
    <submittedName>
        <fullName evidence="5">LacI family transcriptional regulator</fullName>
    </submittedName>
</protein>
<dbReference type="Gene3D" id="3.40.50.2300">
    <property type="match status" value="2"/>
</dbReference>
<dbReference type="GO" id="GO:0003700">
    <property type="term" value="F:DNA-binding transcription factor activity"/>
    <property type="evidence" value="ECO:0007669"/>
    <property type="project" value="TreeGrafter"/>
</dbReference>
<dbReference type="EMBL" id="SOMN01000010">
    <property type="protein sequence ID" value="TFE27244.1"/>
    <property type="molecule type" value="Genomic_DNA"/>
</dbReference>
<dbReference type="AlphaFoldDB" id="A0A4Y8LYP5"/>
<dbReference type="PANTHER" id="PTHR30146:SF109">
    <property type="entry name" value="HTH-TYPE TRANSCRIPTIONAL REGULATOR GALS"/>
    <property type="match status" value="1"/>
</dbReference>
<dbReference type="Pfam" id="PF00356">
    <property type="entry name" value="LacI"/>
    <property type="match status" value="1"/>
</dbReference>
<dbReference type="Pfam" id="PF13377">
    <property type="entry name" value="Peripla_BP_3"/>
    <property type="match status" value="1"/>
</dbReference>
<name>A0A4Y8LYP5_9BACL</name>
<dbReference type="RefSeq" id="WP_135152068.1">
    <property type="nucleotide sequence ID" value="NZ_SOMN01000010.1"/>
</dbReference>
<sequence>MKKEKITAQHIADSLGLSRNTVSKALNGSETIPQETRNKVIKKAVELKYKQFAYVDIENLTAKNTGNIALLTSNMPNKSHFGSSLLGGLEKKISSEGYNLSIHILRETEVDKLELPNNFETKNVDGIICIELFDKQYSKLINELKIPTIYIDSAADILYSELNADIILMENEHSTYSLTKKLIDHGHQKIGFVGDYNHCRSFNERWVGFKRALSDSNIEFNLSHCIVGYDRYFAADSNWLEEQLVNMESLPAALICANDFIAISVMKALKNNNIKVPDDIAVCGFDDSAESRIIEPHLTTVHIFNNEMGIIAAEMLLSRLKNPSKPFQITHVKTEPIFRESTGNLQ</sequence>
<evidence type="ECO:0000259" key="4">
    <source>
        <dbReference type="SMART" id="SM00354"/>
    </source>
</evidence>
<dbReference type="InterPro" id="IPR046335">
    <property type="entry name" value="LacI/GalR-like_sensor"/>
</dbReference>
<evidence type="ECO:0000256" key="3">
    <source>
        <dbReference type="ARBA" id="ARBA00023163"/>
    </source>
</evidence>
<keyword evidence="2" id="KW-0238">DNA-binding</keyword>
<gene>
    <name evidence="5" type="ORF">E2980_10125</name>
</gene>
<feature type="domain" description="HTH lacI-type" evidence="4">
    <location>
        <begin position="5"/>
        <end position="77"/>
    </location>
</feature>
<reference evidence="5 6" key="1">
    <citation type="submission" date="2019-03" db="EMBL/GenBank/DDBJ databases">
        <title>Cohnella endophytica sp. nov., a novel endophytic bacterium isolated from bark of Sonneratia apetala.</title>
        <authorList>
            <person name="Tuo L."/>
        </authorList>
    </citation>
    <scope>NUCLEOTIDE SEQUENCE [LARGE SCALE GENOMIC DNA]</scope>
    <source>
        <strain evidence="5 6">CCTCC AB 208254</strain>
    </source>
</reference>
<keyword evidence="3" id="KW-0804">Transcription</keyword>
<keyword evidence="6" id="KW-1185">Reference proteome</keyword>
<evidence type="ECO:0000313" key="5">
    <source>
        <dbReference type="EMBL" id="TFE27244.1"/>
    </source>
</evidence>
<evidence type="ECO:0000313" key="6">
    <source>
        <dbReference type="Proteomes" id="UP000297900"/>
    </source>
</evidence>
<dbReference type="CDD" id="cd01392">
    <property type="entry name" value="HTH_LacI"/>
    <property type="match status" value="1"/>
</dbReference>
<dbReference type="Gene3D" id="1.10.260.40">
    <property type="entry name" value="lambda repressor-like DNA-binding domains"/>
    <property type="match status" value="1"/>
</dbReference>
<dbReference type="SMART" id="SM00354">
    <property type="entry name" value="HTH_LACI"/>
    <property type="match status" value="1"/>
</dbReference>
<dbReference type="CDD" id="cd19974">
    <property type="entry name" value="PBP1_LacI-like"/>
    <property type="match status" value="1"/>
</dbReference>
<dbReference type="Proteomes" id="UP000297900">
    <property type="component" value="Unassembled WGS sequence"/>
</dbReference>
<dbReference type="InterPro" id="IPR028082">
    <property type="entry name" value="Peripla_BP_I"/>
</dbReference>
<dbReference type="SUPFAM" id="SSF47413">
    <property type="entry name" value="lambda repressor-like DNA-binding domains"/>
    <property type="match status" value="1"/>
</dbReference>
<dbReference type="InterPro" id="IPR010982">
    <property type="entry name" value="Lambda_DNA-bd_dom_sf"/>
</dbReference>
<proteinExistence type="predicted"/>
<dbReference type="InterPro" id="IPR000843">
    <property type="entry name" value="HTH_LacI"/>
</dbReference>